<dbReference type="InterPro" id="IPR000794">
    <property type="entry name" value="Beta-ketoacyl_synthase"/>
</dbReference>
<evidence type="ECO:0000259" key="8">
    <source>
        <dbReference type="PROSITE" id="PS52004"/>
    </source>
</evidence>
<name>A0A3B0SBL0_9ZZZZ</name>
<dbReference type="NCBIfam" id="NF005589">
    <property type="entry name" value="PRK07314.1"/>
    <property type="match status" value="1"/>
</dbReference>
<dbReference type="Gene3D" id="3.40.47.10">
    <property type="match status" value="1"/>
</dbReference>
<feature type="domain" description="Ketosynthase family 3 (KS3)" evidence="8">
    <location>
        <begin position="3"/>
        <end position="414"/>
    </location>
</feature>
<dbReference type="InterPro" id="IPR014031">
    <property type="entry name" value="Ketoacyl_synth_C"/>
</dbReference>
<dbReference type="InterPro" id="IPR018201">
    <property type="entry name" value="Ketoacyl_synth_AS"/>
</dbReference>
<comment type="similarity">
    <text evidence="1">Belongs to the thiolase-like superfamily. Beta-ketoacyl-ACP synthases family.</text>
</comment>
<dbReference type="CDD" id="cd00834">
    <property type="entry name" value="KAS_I_II"/>
    <property type="match status" value="1"/>
</dbReference>
<dbReference type="NCBIfam" id="TIGR03150">
    <property type="entry name" value="fabF"/>
    <property type="match status" value="1"/>
</dbReference>
<evidence type="ECO:0000313" key="9">
    <source>
        <dbReference type="EMBL" id="VAW01333.1"/>
    </source>
</evidence>
<dbReference type="InterPro" id="IPR017568">
    <property type="entry name" value="3-oxoacyl-ACP_synth-2"/>
</dbReference>
<keyword evidence="6" id="KW-0275">Fatty acid biosynthesis</keyword>
<dbReference type="GO" id="GO:0005829">
    <property type="term" value="C:cytosol"/>
    <property type="evidence" value="ECO:0007669"/>
    <property type="project" value="TreeGrafter"/>
</dbReference>
<protein>
    <submittedName>
        <fullName evidence="9">3-oxoacyl-[acyl-carrier-protein] synthase, KASII</fullName>
        <ecNumber evidence="9">2.3.1.179</ecNumber>
    </submittedName>
</protein>
<dbReference type="EC" id="2.3.1.179" evidence="9"/>
<evidence type="ECO:0000256" key="5">
    <source>
        <dbReference type="ARBA" id="ARBA00023098"/>
    </source>
</evidence>
<dbReference type="PROSITE" id="PS52004">
    <property type="entry name" value="KS3_2"/>
    <property type="match status" value="1"/>
</dbReference>
<reference evidence="9" key="1">
    <citation type="submission" date="2018-06" db="EMBL/GenBank/DDBJ databases">
        <authorList>
            <person name="Zhirakovskaya E."/>
        </authorList>
    </citation>
    <scope>NUCLEOTIDE SEQUENCE</scope>
</reference>
<evidence type="ECO:0000256" key="3">
    <source>
        <dbReference type="ARBA" id="ARBA00022679"/>
    </source>
</evidence>
<keyword evidence="2" id="KW-0444">Lipid biosynthesis</keyword>
<dbReference type="GO" id="GO:0006633">
    <property type="term" value="P:fatty acid biosynthetic process"/>
    <property type="evidence" value="ECO:0007669"/>
    <property type="project" value="UniProtKB-KW"/>
</dbReference>
<dbReference type="InterPro" id="IPR016039">
    <property type="entry name" value="Thiolase-like"/>
</dbReference>
<dbReference type="PROSITE" id="PS00606">
    <property type="entry name" value="KS3_1"/>
    <property type="match status" value="1"/>
</dbReference>
<proteinExistence type="inferred from homology"/>
<keyword evidence="3 9" id="KW-0808">Transferase</keyword>
<keyword evidence="7 9" id="KW-0012">Acyltransferase</keyword>
<keyword evidence="5" id="KW-0443">Lipid metabolism</keyword>
<dbReference type="Pfam" id="PF02801">
    <property type="entry name" value="Ketoacyl-synt_C"/>
    <property type="match status" value="1"/>
</dbReference>
<evidence type="ECO:0000256" key="7">
    <source>
        <dbReference type="ARBA" id="ARBA00023315"/>
    </source>
</evidence>
<dbReference type="PANTHER" id="PTHR11712:SF336">
    <property type="entry name" value="3-OXOACYL-[ACYL-CARRIER-PROTEIN] SYNTHASE, MITOCHONDRIAL"/>
    <property type="match status" value="1"/>
</dbReference>
<dbReference type="InterPro" id="IPR014030">
    <property type="entry name" value="Ketoacyl_synth_N"/>
</dbReference>
<evidence type="ECO:0000256" key="1">
    <source>
        <dbReference type="ARBA" id="ARBA00008467"/>
    </source>
</evidence>
<accession>A0A3B0SBL0</accession>
<evidence type="ECO:0000256" key="4">
    <source>
        <dbReference type="ARBA" id="ARBA00022832"/>
    </source>
</evidence>
<dbReference type="FunFam" id="3.40.47.10:FF:000009">
    <property type="entry name" value="3-oxoacyl-[acyl-carrier-protein] synthase 2"/>
    <property type="match status" value="1"/>
</dbReference>
<dbReference type="AlphaFoldDB" id="A0A3B0SBL0"/>
<dbReference type="Pfam" id="PF00109">
    <property type="entry name" value="ketoacyl-synt"/>
    <property type="match status" value="1"/>
</dbReference>
<organism evidence="9">
    <name type="scientific">hydrothermal vent metagenome</name>
    <dbReference type="NCBI Taxonomy" id="652676"/>
    <lineage>
        <taxon>unclassified sequences</taxon>
        <taxon>metagenomes</taxon>
        <taxon>ecological metagenomes</taxon>
    </lineage>
</organism>
<dbReference type="PIRSF" id="PIRSF000447">
    <property type="entry name" value="KAS_II"/>
    <property type="match status" value="1"/>
</dbReference>
<dbReference type="InterPro" id="IPR020841">
    <property type="entry name" value="PKS_Beta-ketoAc_synthase_dom"/>
</dbReference>
<dbReference type="GO" id="GO:0004315">
    <property type="term" value="F:3-oxoacyl-[acyl-carrier-protein] synthase activity"/>
    <property type="evidence" value="ECO:0007669"/>
    <property type="project" value="UniProtKB-EC"/>
</dbReference>
<dbReference type="EMBL" id="UOEI01000299">
    <property type="protein sequence ID" value="VAW01333.1"/>
    <property type="molecule type" value="Genomic_DNA"/>
</dbReference>
<gene>
    <name evidence="9" type="ORF">MNBD_ACTINO01-757</name>
</gene>
<evidence type="ECO:0000256" key="6">
    <source>
        <dbReference type="ARBA" id="ARBA00023160"/>
    </source>
</evidence>
<evidence type="ECO:0000256" key="2">
    <source>
        <dbReference type="ARBA" id="ARBA00022516"/>
    </source>
</evidence>
<dbReference type="SMART" id="SM00825">
    <property type="entry name" value="PKS_KS"/>
    <property type="match status" value="1"/>
</dbReference>
<dbReference type="SUPFAM" id="SSF53901">
    <property type="entry name" value="Thiolase-like"/>
    <property type="match status" value="2"/>
</dbReference>
<keyword evidence="4" id="KW-0276">Fatty acid metabolism</keyword>
<dbReference type="PANTHER" id="PTHR11712">
    <property type="entry name" value="POLYKETIDE SYNTHASE-RELATED"/>
    <property type="match status" value="1"/>
</dbReference>
<sequence length="416" mass="43469">MNQRRVVVTGLGSVTSLGLDVETYWSNILAGKSGVSAIERIDVSDIAAKIAAEIKDFDIEEYMSRRDARRLDRASQYFWVATKQALEDADISFDEDDPDALRAGVLAGTGIGGVETLEEQVGVLISQGPRRMSPYGIAKIISNMAGGVVSIDFHLYGPNSTTVTACAASANAIGDGAAIIARGAADVMVAGGGEAAITRFAMAGFAQARALSTNNDDPQGASRPFDLNRDGFVMGEGAAVLILEEYERAVARGAQIYAEVLGYGMSADGYHITLPRPGGAGAARSMQAAMLDAGLEPSEIDYVNAHGTSTPANDKTETAAIKTAFGEDVAYTVPISSTKSMTGHLLGAAGAIESLSCILAIRDGVIPPTINYVTPDPECDLDYVPNVKREVPITTAMTNSFGFGGHNVSLIFGAVD</sequence>